<name>A0A6J2YUB9_SITOR</name>
<feature type="region of interest" description="Disordered" evidence="1">
    <location>
        <begin position="148"/>
        <end position="169"/>
    </location>
</feature>
<dbReference type="GeneID" id="115890369"/>
<feature type="region of interest" description="Disordered" evidence="1">
    <location>
        <begin position="39"/>
        <end position="93"/>
    </location>
</feature>
<dbReference type="PANTHER" id="PTHR46599">
    <property type="entry name" value="PIGGYBAC TRANSPOSABLE ELEMENT-DERIVED PROTEIN 4"/>
    <property type="match status" value="1"/>
</dbReference>
<evidence type="ECO:0000259" key="2">
    <source>
        <dbReference type="Pfam" id="PF13843"/>
    </source>
</evidence>
<evidence type="ECO:0000256" key="1">
    <source>
        <dbReference type="SAM" id="MobiDB-lite"/>
    </source>
</evidence>
<feature type="compositionally biased region" description="Low complexity" evidence="1">
    <location>
        <begin position="66"/>
        <end position="80"/>
    </location>
</feature>
<sequence length="607" mass="69176">MVIGRVLIQQRRRSFYEEYIILSLTERELLLEAQKGLEGLLPGENDDNCDETESGSESEDNVQEAFSPSESEFEPTTSSDTDSEYDLPSTSKKRKKASKVSNLSCIAVNPEDDTVSDNQEENEDATQDIITIGSTADKPVKRLRLPASLKGKNGHRWSSEPKAPRRTPKRNIVHIMQGPTNAVKEAFTPLDVFHCFLTPNSLQKIVNYTNAEIFIRAQKYKTSKYTNSDVKQEELHALLGLLIFAASQKDNHLATREMFNEKLSGSIYKATMSRDRFEFLIECLRFDDKATRSERKKSDSLAAIREIWGDLMDKCRKSYKPGSYLTIDEQLLAFRGRCPFRMYIPNKPAKYGLKIVMMCDVGTKYMYDADPYLGKGTKTNGQPLGEFYVKKLTQAVHGSNRNITTDNWFTSVPLATDLLKAPYNLTLVGTLRQNKKEIPPELLNLKNREIGSSLFCFDGEKTLVSYKTKTNKSVLLLSTLHDGPILCDKTGKPDIITFYNATKYGVDTFDQMCGNMNVSRKTRRWPLCLFYGMINIACINSWIVYNHNQRRKGLETTREKIYVFIIRATNKTMVGAAENLANFNPLAKTDNRKYFKFRWTTGKSNSY</sequence>
<feature type="domain" description="PiggyBac transposable element-derived protein" evidence="2">
    <location>
        <begin position="188"/>
        <end position="542"/>
    </location>
</feature>
<dbReference type="KEGG" id="soy:115890369"/>
<dbReference type="InParanoid" id="A0A6J2YUB9"/>
<dbReference type="InterPro" id="IPR029526">
    <property type="entry name" value="PGBD"/>
</dbReference>
<keyword evidence="3" id="KW-1185">Reference proteome</keyword>
<proteinExistence type="predicted"/>
<feature type="compositionally biased region" description="Acidic residues" evidence="1">
    <location>
        <begin position="44"/>
        <end position="62"/>
    </location>
</feature>
<evidence type="ECO:0000313" key="3">
    <source>
        <dbReference type="Proteomes" id="UP000504635"/>
    </source>
</evidence>
<protein>
    <submittedName>
        <fullName evidence="4">PiggyBac transposable element-derived protein 4-like</fullName>
    </submittedName>
</protein>
<reference evidence="4" key="1">
    <citation type="submission" date="2025-08" db="UniProtKB">
        <authorList>
            <consortium name="RefSeq"/>
        </authorList>
    </citation>
    <scope>IDENTIFICATION</scope>
    <source>
        <tissue evidence="4">Gonads</tissue>
    </source>
</reference>
<dbReference type="PANTHER" id="PTHR46599:SF6">
    <property type="entry name" value="DUAL SPECIFICITY PHOSPHATASE 26"/>
    <property type="match status" value="1"/>
</dbReference>
<evidence type="ECO:0000313" key="4">
    <source>
        <dbReference type="RefSeq" id="XP_030766435.1"/>
    </source>
</evidence>
<dbReference type="Pfam" id="PF13843">
    <property type="entry name" value="DDE_Tnp_1_7"/>
    <property type="match status" value="1"/>
</dbReference>
<gene>
    <name evidence="4" type="primary">LOC115890369</name>
</gene>
<dbReference type="OrthoDB" id="7398560at2759"/>
<organism evidence="3 4">
    <name type="scientific">Sitophilus oryzae</name>
    <name type="common">Rice weevil</name>
    <name type="synonym">Curculio oryzae</name>
    <dbReference type="NCBI Taxonomy" id="7048"/>
    <lineage>
        <taxon>Eukaryota</taxon>
        <taxon>Metazoa</taxon>
        <taxon>Ecdysozoa</taxon>
        <taxon>Arthropoda</taxon>
        <taxon>Hexapoda</taxon>
        <taxon>Insecta</taxon>
        <taxon>Pterygota</taxon>
        <taxon>Neoptera</taxon>
        <taxon>Endopterygota</taxon>
        <taxon>Coleoptera</taxon>
        <taxon>Polyphaga</taxon>
        <taxon>Cucujiformia</taxon>
        <taxon>Curculionidae</taxon>
        <taxon>Dryophthorinae</taxon>
        <taxon>Sitophilus</taxon>
    </lineage>
</organism>
<dbReference type="RefSeq" id="XP_030766435.1">
    <property type="nucleotide sequence ID" value="XM_030910575.1"/>
</dbReference>
<accession>A0A6J2YUB9</accession>
<dbReference type="Proteomes" id="UP000504635">
    <property type="component" value="Unplaced"/>
</dbReference>
<dbReference type="AlphaFoldDB" id="A0A6J2YUB9"/>